<reference evidence="2 3" key="2">
    <citation type="submission" date="2018-11" db="EMBL/GenBank/DDBJ databases">
        <authorList>
            <consortium name="Pathogen Informatics"/>
        </authorList>
    </citation>
    <scope>NUCLEOTIDE SEQUENCE [LARGE SCALE GENOMIC DNA]</scope>
</reference>
<evidence type="ECO:0000256" key="1">
    <source>
        <dbReference type="SAM" id="MobiDB-lite"/>
    </source>
</evidence>
<evidence type="ECO:0000313" key="4">
    <source>
        <dbReference type="WBParaSite" id="TCNE_0000034501-mRNA-1"/>
    </source>
</evidence>
<dbReference type="PANTHER" id="PTHR36514">
    <property type="entry name" value="PROTEIN CBG00436"/>
    <property type="match status" value="1"/>
</dbReference>
<dbReference type="Proteomes" id="UP000050794">
    <property type="component" value="Unassembled WGS sequence"/>
</dbReference>
<sequence>MGIRARSEHEVQILIANLLSLAIASRKQQFSIGVRNVLKSGAAETLVEKIGIKNLKSTSSNFTGRMGIRETRQVPSSMSQTTEQISLFLNDVWTSIRAEWCRTMRRVHKRNNEYGDEPLSPPAASQSSGGYGEQSAQEVPAPAEEAPSAVEQPVPAEAPAEVESSGYRKKRNNEYGDEPVPPAEAQASAGGYGEQSAPEVPAPAEEAPSAVEQPVPAEAPAEVESSGYRKKRNNEYGDEPVAPQQAPAGGYGEQSAPEVPAPAEEAPSAVEQPVPAEGPTAEVEASGY</sequence>
<organism evidence="3 4">
    <name type="scientific">Toxocara canis</name>
    <name type="common">Canine roundworm</name>
    <dbReference type="NCBI Taxonomy" id="6265"/>
    <lineage>
        <taxon>Eukaryota</taxon>
        <taxon>Metazoa</taxon>
        <taxon>Ecdysozoa</taxon>
        <taxon>Nematoda</taxon>
        <taxon>Chromadorea</taxon>
        <taxon>Rhabditida</taxon>
        <taxon>Spirurina</taxon>
        <taxon>Ascaridomorpha</taxon>
        <taxon>Ascaridoidea</taxon>
        <taxon>Toxocaridae</taxon>
        <taxon>Toxocara</taxon>
    </lineage>
</organism>
<feature type="compositionally biased region" description="Low complexity" evidence="1">
    <location>
        <begin position="133"/>
        <end position="165"/>
    </location>
</feature>
<proteinExistence type="predicted"/>
<dbReference type="EMBL" id="UYWY01000148">
    <property type="protein sequence ID" value="VDM24068.1"/>
    <property type="molecule type" value="Genomic_DNA"/>
</dbReference>
<dbReference type="WBParaSite" id="TCNE_0000034501-mRNA-1">
    <property type="protein sequence ID" value="TCNE_0000034501-mRNA-1"/>
    <property type="gene ID" value="TCNE_0000034501"/>
</dbReference>
<reference evidence="4" key="1">
    <citation type="submission" date="2016-06" db="UniProtKB">
        <authorList>
            <consortium name="WormBaseParasite"/>
        </authorList>
    </citation>
    <scope>IDENTIFICATION</scope>
</reference>
<feature type="compositionally biased region" description="Low complexity" evidence="1">
    <location>
        <begin position="194"/>
        <end position="226"/>
    </location>
</feature>
<name>A0A183TVS6_TOXCA</name>
<protein>
    <submittedName>
        <fullName evidence="4">Translation initiation factor IF-2</fullName>
    </submittedName>
</protein>
<evidence type="ECO:0000313" key="3">
    <source>
        <dbReference type="Proteomes" id="UP000050794"/>
    </source>
</evidence>
<keyword evidence="3" id="KW-1185">Reference proteome</keyword>
<feature type="region of interest" description="Disordered" evidence="1">
    <location>
        <begin position="112"/>
        <end position="288"/>
    </location>
</feature>
<gene>
    <name evidence="2" type="ORF">TCNE_LOCUS346</name>
</gene>
<feature type="compositionally biased region" description="Low complexity" evidence="1">
    <location>
        <begin position="253"/>
        <end position="277"/>
    </location>
</feature>
<dbReference type="PANTHER" id="PTHR36514:SF3">
    <property type="entry name" value="ASCARIS SUUM EPICUTICLIN PROTEIN RELATED"/>
    <property type="match status" value="1"/>
</dbReference>
<dbReference type="AlphaFoldDB" id="A0A183TVS6"/>
<accession>A0A183TVS6</accession>
<evidence type="ECO:0000313" key="2">
    <source>
        <dbReference type="EMBL" id="VDM24068.1"/>
    </source>
</evidence>